<proteinExistence type="predicted"/>
<dbReference type="InterPro" id="IPR004096">
    <property type="entry name" value="V4R"/>
</dbReference>
<dbReference type="AlphaFoldDB" id="B6IQJ5"/>
<gene>
    <name evidence="3" type="primary">bchJ</name>
    <name evidence="3" type="ordered locus">RC1_0282</name>
</gene>
<dbReference type="Proteomes" id="UP000001591">
    <property type="component" value="Chromosome"/>
</dbReference>
<feature type="region of interest" description="Disordered" evidence="1">
    <location>
        <begin position="1"/>
        <end position="39"/>
    </location>
</feature>
<dbReference type="SUPFAM" id="SSF111126">
    <property type="entry name" value="Ligand-binding domain in the NO signalling and Golgi transport"/>
    <property type="match status" value="1"/>
</dbReference>
<evidence type="ECO:0000313" key="3">
    <source>
        <dbReference type="EMBL" id="ACI97731.1"/>
    </source>
</evidence>
<dbReference type="NCBIfam" id="TIGR02019">
    <property type="entry name" value="BchJ"/>
    <property type="match status" value="1"/>
</dbReference>
<evidence type="ECO:0000313" key="4">
    <source>
        <dbReference type="Proteomes" id="UP000001591"/>
    </source>
</evidence>
<dbReference type="Gene3D" id="3.30.1380.20">
    <property type="entry name" value="Trafficking protein particle complex subunit 3"/>
    <property type="match status" value="1"/>
</dbReference>
<feature type="domain" description="4-vinyl reductase 4VR" evidence="2">
    <location>
        <begin position="172"/>
        <end position="233"/>
    </location>
</feature>
<dbReference type="EMBL" id="CP000613">
    <property type="protein sequence ID" value="ACI97731.1"/>
    <property type="molecule type" value="Genomic_DNA"/>
</dbReference>
<keyword evidence="4" id="KW-1185">Reference proteome</keyword>
<dbReference type="GO" id="GO:0030494">
    <property type="term" value="P:bacteriochlorophyll biosynthetic process"/>
    <property type="evidence" value="ECO:0007669"/>
    <property type="project" value="InterPro"/>
</dbReference>
<dbReference type="eggNOG" id="COG1719">
    <property type="taxonomic scope" value="Bacteria"/>
</dbReference>
<dbReference type="Pfam" id="PF02830">
    <property type="entry name" value="V4R"/>
    <property type="match status" value="1"/>
</dbReference>
<accession>B6IQJ5</accession>
<dbReference type="RefSeq" id="WP_012565522.1">
    <property type="nucleotide sequence ID" value="NC_011420.2"/>
</dbReference>
<evidence type="ECO:0000259" key="2">
    <source>
        <dbReference type="SMART" id="SM00989"/>
    </source>
</evidence>
<feature type="compositionally biased region" description="Gly residues" evidence="1">
    <location>
        <begin position="17"/>
        <end position="36"/>
    </location>
</feature>
<protein>
    <submittedName>
        <fullName evidence="3">Bacteriochlorophyll synthase 23 kDa chain</fullName>
    </submittedName>
</protein>
<dbReference type="InterPro" id="IPR024096">
    <property type="entry name" value="NO_sig/Golgi_transp_ligand-bd"/>
</dbReference>
<dbReference type="STRING" id="414684.RC1_0282"/>
<dbReference type="PANTHER" id="PTHR35090">
    <property type="entry name" value="DNA-DIRECTED RNA POLYMERASE SUBUNIT I"/>
    <property type="match status" value="1"/>
</dbReference>
<dbReference type="HOGENOM" id="CLU_092419_0_0_5"/>
<dbReference type="KEGG" id="rce:RC1_0282"/>
<organism evidence="3 4">
    <name type="scientific">Rhodospirillum centenum (strain ATCC 51521 / SW)</name>
    <dbReference type="NCBI Taxonomy" id="414684"/>
    <lineage>
        <taxon>Bacteria</taxon>
        <taxon>Pseudomonadati</taxon>
        <taxon>Pseudomonadota</taxon>
        <taxon>Alphaproteobacteria</taxon>
        <taxon>Rhodospirillales</taxon>
        <taxon>Rhodospirillaceae</taxon>
        <taxon>Rhodospirillum</taxon>
    </lineage>
</organism>
<dbReference type="GO" id="GO:0015979">
    <property type="term" value="P:photosynthesis"/>
    <property type="evidence" value="ECO:0007669"/>
    <property type="project" value="InterPro"/>
</dbReference>
<name>B6IQJ5_RHOCS</name>
<sequence length="233" mass="24997">MSVDSVSPLPAPVADRGGQGQPPGGSGHGADQGGTDHGVDMAFRIGPNAIIQMEAVLRDRLGPAETVRLLTEAGLSRYLDTPPGQMVDEREVNALHRVLRAELGVAQARRLSHEAGQRTGDYLLAHRIPKPVQVILKLLPAPLASRVLLSAIGKHSWTFSGSGTFTIRSASPAVVSIENCPIARGATGTEPVCDFYTGTFERLYRVLVHPRAQAEETECEVTGASRCTFEVRW</sequence>
<reference evidence="3 4" key="1">
    <citation type="journal article" date="2010" name="BMC Genomics">
        <title>Metabolic flexibility revealed in the genome of the cyst-forming alpha-1 proteobacterium Rhodospirillum centenum.</title>
        <authorList>
            <person name="Lu Y.K."/>
            <person name="Marden J."/>
            <person name="Han M."/>
            <person name="Swingley W.D."/>
            <person name="Mastrian S.D."/>
            <person name="Chowdhury S.R."/>
            <person name="Hao J."/>
            <person name="Helmy T."/>
            <person name="Kim S."/>
            <person name="Kurdoglu A.A."/>
            <person name="Matthies H.J."/>
            <person name="Rollo D."/>
            <person name="Stothard P."/>
            <person name="Blankenship R.E."/>
            <person name="Bauer C.E."/>
            <person name="Touchman J.W."/>
        </authorList>
    </citation>
    <scope>NUCLEOTIDE SEQUENCE [LARGE SCALE GENOMIC DNA]</scope>
    <source>
        <strain evidence="4">ATCC 51521 / SW</strain>
    </source>
</reference>
<dbReference type="InterPro" id="IPR010249">
    <property type="entry name" value="BchJ"/>
</dbReference>
<evidence type="ECO:0000256" key="1">
    <source>
        <dbReference type="SAM" id="MobiDB-lite"/>
    </source>
</evidence>
<dbReference type="PANTHER" id="PTHR35090:SF1">
    <property type="entry name" value="SLR0144 PROTEIN"/>
    <property type="match status" value="1"/>
</dbReference>
<dbReference type="SMART" id="SM00989">
    <property type="entry name" value="V4R"/>
    <property type="match status" value="1"/>
</dbReference>